<keyword evidence="4" id="KW-0238">DNA-binding</keyword>
<reference evidence="7 8" key="2">
    <citation type="journal article" date="2016" name="Science">
        <title>A bacterium that degrades and assimilates poly(ethylene terephthalate).</title>
        <authorList>
            <person name="Yoshida S."/>
            <person name="Hiraga K."/>
            <person name="Takehana T."/>
            <person name="Taniguchi I."/>
            <person name="Yamaji H."/>
            <person name="Maeda Y."/>
            <person name="Toyohara K."/>
            <person name="Miyamoto K."/>
            <person name="Kimura Y."/>
            <person name="Oda K."/>
        </authorList>
    </citation>
    <scope>NUCLEOTIDE SEQUENCE [LARGE SCALE GENOMIC DNA]</scope>
    <source>
        <strain evidence="8">NBRC 110686 / TISTR 2288 / 201-F6</strain>
    </source>
</reference>
<dbReference type="GO" id="GO:0009295">
    <property type="term" value="C:nucleoid"/>
    <property type="evidence" value="ECO:0007669"/>
    <property type="project" value="UniProtKB-SubCell"/>
</dbReference>
<dbReference type="Pfam" id="PF00816">
    <property type="entry name" value="Histone_HNS"/>
    <property type="match status" value="1"/>
</dbReference>
<evidence type="ECO:0000256" key="1">
    <source>
        <dbReference type="ARBA" id="ARBA00004453"/>
    </source>
</evidence>
<evidence type="ECO:0000256" key="4">
    <source>
        <dbReference type="ARBA" id="ARBA00023125"/>
    </source>
</evidence>
<protein>
    <submittedName>
        <fullName evidence="7">HNS-like transcription regulator protein</fullName>
    </submittedName>
</protein>
<gene>
    <name evidence="7" type="ORF">ISF6_5068</name>
</gene>
<dbReference type="SUPFAM" id="SSF81273">
    <property type="entry name" value="H-NS histone-like proteins"/>
    <property type="match status" value="1"/>
</dbReference>
<dbReference type="PANTHER" id="PTHR38097">
    <property type="match status" value="1"/>
</dbReference>
<accession>A0A0K8NWB6</accession>
<comment type="caution">
    <text evidence="7">The sequence shown here is derived from an EMBL/GenBank/DDBJ whole genome shotgun (WGS) entry which is preliminary data.</text>
</comment>
<evidence type="ECO:0000313" key="7">
    <source>
        <dbReference type="EMBL" id="GAP34599.1"/>
    </source>
</evidence>
<dbReference type="EMBL" id="BBYR01000008">
    <property type="protein sequence ID" value="GAP34599.1"/>
    <property type="molecule type" value="Genomic_DNA"/>
</dbReference>
<keyword evidence="3" id="KW-0963">Cytoplasm</keyword>
<evidence type="ECO:0000256" key="3">
    <source>
        <dbReference type="ARBA" id="ARBA00022490"/>
    </source>
</evidence>
<dbReference type="GO" id="GO:0003677">
    <property type="term" value="F:DNA binding"/>
    <property type="evidence" value="ECO:0007669"/>
    <property type="project" value="UniProtKB-KW"/>
</dbReference>
<feature type="domain" description="DNA-binding protein H-NS-like C-terminal" evidence="6">
    <location>
        <begin position="56"/>
        <end position="104"/>
    </location>
</feature>
<proteinExistence type="inferred from homology"/>
<sequence>MATLQELLDQRAALERQIEETRRNERAEAVAKVRALMSEHGLSLADLGGRSAGSPRTKSAATGGKVAAKYRNAATGETWSGRGLQPKWLKAALAAGRKIEEFAV</sequence>
<dbReference type="Pfam" id="PF22470">
    <property type="entry name" value="Histone_HNS_N"/>
    <property type="match status" value="1"/>
</dbReference>
<feature type="region of interest" description="Disordered" evidence="5">
    <location>
        <begin position="45"/>
        <end position="64"/>
    </location>
</feature>
<dbReference type="InterPro" id="IPR027444">
    <property type="entry name" value="H-NS_C_dom"/>
</dbReference>
<evidence type="ECO:0000256" key="5">
    <source>
        <dbReference type="SAM" id="MobiDB-lite"/>
    </source>
</evidence>
<dbReference type="PANTHER" id="PTHR38097:SF2">
    <property type="entry name" value="DNA-BINDING PROTEIN STPA"/>
    <property type="match status" value="1"/>
</dbReference>
<evidence type="ECO:0000259" key="6">
    <source>
        <dbReference type="SMART" id="SM00528"/>
    </source>
</evidence>
<dbReference type="Gene3D" id="4.10.430.10">
    <property type="entry name" value="Histone-like protein H-NS, C-terminal domain"/>
    <property type="match status" value="1"/>
</dbReference>
<reference evidence="8" key="1">
    <citation type="submission" date="2015-07" db="EMBL/GenBank/DDBJ databases">
        <title>Discovery of a poly(ethylene terephthalate assimilation.</title>
        <authorList>
            <person name="Yoshida S."/>
            <person name="Hiraga K."/>
            <person name="Takehana T."/>
            <person name="Taniguchi I."/>
            <person name="Yamaji H."/>
            <person name="Maeda Y."/>
            <person name="Toyohara K."/>
            <person name="Miyamoto K."/>
            <person name="Kimura Y."/>
            <person name="Oda K."/>
        </authorList>
    </citation>
    <scope>NUCLEOTIDE SEQUENCE [LARGE SCALE GENOMIC DNA]</scope>
    <source>
        <strain evidence="8">NBRC 110686 / TISTR 2288 / 201-F6</strain>
    </source>
</reference>
<dbReference type="AlphaFoldDB" id="A0A0K8NWB6"/>
<evidence type="ECO:0000256" key="2">
    <source>
        <dbReference type="ARBA" id="ARBA00010610"/>
    </source>
</evidence>
<dbReference type="SMART" id="SM00528">
    <property type="entry name" value="HNS"/>
    <property type="match status" value="1"/>
</dbReference>
<dbReference type="InterPro" id="IPR037150">
    <property type="entry name" value="H-NS_C_dom_sf"/>
</dbReference>
<dbReference type="STRING" id="1547922.ISF6_5068"/>
<dbReference type="Proteomes" id="UP000037660">
    <property type="component" value="Unassembled WGS sequence"/>
</dbReference>
<name>A0A0K8NWB6_PISS1</name>
<comment type="subcellular location">
    <subcellularLocation>
        <location evidence="1">Cytoplasm</location>
        <location evidence="1">Nucleoid</location>
    </subcellularLocation>
</comment>
<dbReference type="InterPro" id="IPR054180">
    <property type="entry name" value="H-NS-like_N"/>
</dbReference>
<comment type="similarity">
    <text evidence="2">Belongs to the histone-like protein H-NS family.</text>
</comment>
<evidence type="ECO:0000313" key="8">
    <source>
        <dbReference type="Proteomes" id="UP000037660"/>
    </source>
</evidence>
<dbReference type="OrthoDB" id="5297879at2"/>
<organism evidence="7 8">
    <name type="scientific">Piscinibacter sakaiensis</name>
    <name type="common">Ideonella sakaiensis</name>
    <dbReference type="NCBI Taxonomy" id="1547922"/>
    <lineage>
        <taxon>Bacteria</taxon>
        <taxon>Pseudomonadati</taxon>
        <taxon>Pseudomonadota</taxon>
        <taxon>Betaproteobacteria</taxon>
        <taxon>Burkholderiales</taxon>
        <taxon>Sphaerotilaceae</taxon>
        <taxon>Piscinibacter</taxon>
    </lineage>
</organism>
<keyword evidence="8" id="KW-1185">Reference proteome</keyword>
<dbReference type="RefSeq" id="WP_054018721.1">
    <property type="nucleotide sequence ID" value="NZ_BBYR01000008.1"/>
</dbReference>